<feature type="compositionally biased region" description="Basic and acidic residues" evidence="3">
    <location>
        <begin position="93"/>
        <end position="106"/>
    </location>
</feature>
<name>A0A4Y3R796_STRCI</name>
<dbReference type="InterPro" id="IPR018527">
    <property type="entry name" value="Rubredoxin_Fe_BS"/>
</dbReference>
<accession>A0A4Y3R796</accession>
<dbReference type="GO" id="GO:0045893">
    <property type="term" value="P:positive regulation of DNA-templated transcription"/>
    <property type="evidence" value="ECO:0007669"/>
    <property type="project" value="UniProtKB-UniRule"/>
</dbReference>
<comment type="subunit">
    <text evidence="2">Forms a complex with the RNAP catalytic core and with free principal sigma factors.</text>
</comment>
<organism evidence="4 5">
    <name type="scientific">Streptomyces cacaoi</name>
    <dbReference type="NCBI Taxonomy" id="1898"/>
    <lineage>
        <taxon>Bacteria</taxon>
        <taxon>Bacillati</taxon>
        <taxon>Actinomycetota</taxon>
        <taxon>Actinomycetes</taxon>
        <taxon>Kitasatosporales</taxon>
        <taxon>Streptomycetaceae</taxon>
        <taxon>Streptomyces</taxon>
    </lineage>
</organism>
<evidence type="ECO:0000313" key="4">
    <source>
        <dbReference type="EMBL" id="GEB51750.1"/>
    </source>
</evidence>
<comment type="function">
    <text evidence="2">Binds to RNA polymerase (RNAP), stimulating transcription from principal, but not alternative sigma factor promoters.</text>
</comment>
<dbReference type="Pfam" id="PF13397">
    <property type="entry name" value="RbpA"/>
    <property type="match status" value="1"/>
</dbReference>
<dbReference type="Gene3D" id="2.20.28.270">
    <property type="entry name" value="RNA polymerase-binding protein A"/>
    <property type="match status" value="1"/>
</dbReference>
<dbReference type="GO" id="GO:0001000">
    <property type="term" value="F:bacterial-type RNA polymerase core enzyme binding"/>
    <property type="evidence" value="ECO:0007669"/>
    <property type="project" value="UniProtKB-UniRule"/>
</dbReference>
<dbReference type="Proteomes" id="UP000319210">
    <property type="component" value="Unassembled WGS sequence"/>
</dbReference>
<feature type="binding site" evidence="2">
    <location>
        <position position="62"/>
    </location>
    <ligand>
        <name>Zn(2+)</name>
        <dbReference type="ChEBI" id="CHEBI:29105"/>
    </ligand>
</feature>
<protein>
    <recommendedName>
        <fullName evidence="2">RNA polymerase-binding protein RbpA</fullName>
    </recommendedName>
</protein>
<reference evidence="4 5" key="1">
    <citation type="submission" date="2019-06" db="EMBL/GenBank/DDBJ databases">
        <title>Whole genome shotgun sequence of Streptomyces cacaoi subsp. cacaoi NBRC 12748.</title>
        <authorList>
            <person name="Hosoyama A."/>
            <person name="Uohara A."/>
            <person name="Ohji S."/>
            <person name="Ichikawa N."/>
        </authorList>
    </citation>
    <scope>NUCLEOTIDE SEQUENCE [LARGE SCALE GENOMIC DNA]</scope>
    <source>
        <strain evidence="4 5">NBRC 12748</strain>
    </source>
</reference>
<feature type="region of interest" description="Disordered" evidence="3">
    <location>
        <begin position="1"/>
        <end position="52"/>
    </location>
</feature>
<keyword evidence="1 2" id="KW-0479">Metal-binding</keyword>
<keyword evidence="2" id="KW-0862">Zinc</keyword>
<comment type="similarity">
    <text evidence="2">Belongs to the RNA polymerase-binding protein RbpA family.</text>
</comment>
<dbReference type="EMBL" id="BJMM01000023">
    <property type="protein sequence ID" value="GEB51750.1"/>
    <property type="molecule type" value="Genomic_DNA"/>
</dbReference>
<dbReference type="HAMAP" id="MF_01483">
    <property type="entry name" value="RbpA"/>
    <property type="match status" value="1"/>
</dbReference>
<dbReference type="GO" id="GO:0008270">
    <property type="term" value="F:zinc ion binding"/>
    <property type="evidence" value="ECO:0007669"/>
    <property type="project" value="UniProtKB-UniRule"/>
</dbReference>
<dbReference type="InterPro" id="IPR038638">
    <property type="entry name" value="RbpA_sf"/>
</dbReference>
<feature type="binding site" evidence="2">
    <location>
        <position position="84"/>
    </location>
    <ligand>
        <name>Zn(2+)</name>
        <dbReference type="ChEBI" id="CHEBI:29105"/>
    </ligand>
</feature>
<feature type="region of interest" description="Disordered" evidence="3">
    <location>
        <begin position="84"/>
        <end position="106"/>
    </location>
</feature>
<gene>
    <name evidence="4" type="primary">rbpA_2</name>
    <name evidence="2" type="synonym">rbpA</name>
    <name evidence="4" type="ORF">SCA03_43010</name>
</gene>
<dbReference type="InterPro" id="IPR025182">
    <property type="entry name" value="RNApol-bd_RbpA"/>
</dbReference>
<keyword evidence="5" id="KW-1185">Reference proteome</keyword>
<comment type="caution">
    <text evidence="4">The sequence shown here is derived from an EMBL/GenBank/DDBJ whole genome shotgun (WGS) entry which is preliminary data.</text>
</comment>
<sequence>MGPTYTRAPAAELPFDAPRHREAGSYDVASGNAIRGSRVGAGPMGEAERGESAPRLRISFWCSNGHETQPSFASDAQIPETWDCPRCGFPAGTDRDNPPDPPRTEPYKTHLAYVRERRSDADGEAILAEALAKLRGEI</sequence>
<dbReference type="AlphaFoldDB" id="A0A4Y3R796"/>
<feature type="binding site" evidence="2">
    <location>
        <position position="87"/>
    </location>
    <ligand>
        <name>Zn(2+)</name>
        <dbReference type="ChEBI" id="CHEBI:29105"/>
    </ligand>
</feature>
<evidence type="ECO:0000256" key="2">
    <source>
        <dbReference type="HAMAP-Rule" id="MF_01483"/>
    </source>
</evidence>
<evidence type="ECO:0000256" key="3">
    <source>
        <dbReference type="SAM" id="MobiDB-lite"/>
    </source>
</evidence>
<comment type="cofactor">
    <cofactor evidence="2">
        <name>Zn(2+)</name>
        <dbReference type="ChEBI" id="CHEBI:29105"/>
    </cofactor>
    <text evidence="2">Bind 1 Zn(2+) per subunit.</text>
</comment>
<feature type="binding site" evidence="2">
    <location>
        <position position="66"/>
    </location>
    <ligand>
        <name>Zn(2+)</name>
        <dbReference type="ChEBI" id="CHEBI:29105"/>
    </ligand>
</feature>
<evidence type="ECO:0000256" key="1">
    <source>
        <dbReference type="ARBA" id="ARBA00022723"/>
    </source>
</evidence>
<keyword evidence="2" id="KW-0805">Transcription regulation</keyword>
<dbReference type="PROSITE" id="PS00202">
    <property type="entry name" value="RUBREDOXIN"/>
    <property type="match status" value="1"/>
</dbReference>
<proteinExistence type="inferred from homology"/>
<keyword evidence="2" id="KW-0804">Transcription</keyword>
<evidence type="ECO:0000313" key="5">
    <source>
        <dbReference type="Proteomes" id="UP000319210"/>
    </source>
</evidence>